<dbReference type="AlphaFoldDB" id="A0A6P6T0I9"/>
<dbReference type="GO" id="GO:0045951">
    <property type="term" value="P:positive regulation of mitotic recombination"/>
    <property type="evidence" value="ECO:0007669"/>
    <property type="project" value="TreeGrafter"/>
</dbReference>
<dbReference type="InterPro" id="IPR027417">
    <property type="entry name" value="P-loop_NTPase"/>
</dbReference>
<dbReference type="GO" id="GO:0003684">
    <property type="term" value="F:damaged DNA binding"/>
    <property type="evidence" value="ECO:0007669"/>
    <property type="project" value="TreeGrafter"/>
</dbReference>
<organism evidence="1 2">
    <name type="scientific">Coffea arabica</name>
    <name type="common">Arabian coffee</name>
    <dbReference type="NCBI Taxonomy" id="13443"/>
    <lineage>
        <taxon>Eukaryota</taxon>
        <taxon>Viridiplantae</taxon>
        <taxon>Streptophyta</taxon>
        <taxon>Embryophyta</taxon>
        <taxon>Tracheophyta</taxon>
        <taxon>Spermatophyta</taxon>
        <taxon>Magnoliopsida</taxon>
        <taxon>eudicotyledons</taxon>
        <taxon>Gunneridae</taxon>
        <taxon>Pentapetalae</taxon>
        <taxon>asterids</taxon>
        <taxon>lamiids</taxon>
        <taxon>Gentianales</taxon>
        <taxon>Rubiaceae</taxon>
        <taxon>Ixoroideae</taxon>
        <taxon>Gardenieae complex</taxon>
        <taxon>Bertiereae - Coffeeae clade</taxon>
        <taxon>Coffeeae</taxon>
        <taxon>Coffea</taxon>
    </lineage>
</organism>
<dbReference type="GO" id="GO:0003678">
    <property type="term" value="F:DNA helicase activity"/>
    <property type="evidence" value="ECO:0007669"/>
    <property type="project" value="TreeGrafter"/>
</dbReference>
<evidence type="ECO:0000313" key="1">
    <source>
        <dbReference type="Proteomes" id="UP001652660"/>
    </source>
</evidence>
<keyword evidence="1" id="KW-1185">Reference proteome</keyword>
<dbReference type="Proteomes" id="UP001652660">
    <property type="component" value="Chromosome 6e"/>
</dbReference>
<gene>
    <name evidence="2" type="primary">LOC113696373</name>
</gene>
<name>A0A6P6T0I9_COFAR</name>
<proteinExistence type="predicted"/>
<sequence length="642" mass="74576">MRFLTCLWDAIENGSNLCVQLPNNRRVFELVACFSLSYHALSRLHEVADCRIILALSDKVKVGDVEEICVDVKKSICLQCPIGRLGRMKRFSILALTDDIKGFVRLRQGFTPNMILCRRDDMFQHRVFNLLGDQRLGEFTVFFEEGHDLHAQMNSWSGLHMVDTDIEDIREALPEMQEEGLPGEWETFIPHFLPWRVDNEVAGKEIFIAFLDFLLSLSDRYSGELKLFHQSRCSMDRFVELYNARLATNGLIQPDNLKLLLGWVVKSWKHPDIDFTVSRRDLFQLARFIGTAACNMNSFLLFFDNSCDEFHFDLVEPDIYMDRIRARSRSIVIASASEELEVCSHILLGGNARIEYLLDHWHYSDEVPFTPMVLTCYRGQALDGRRIREELYHPLGYQGCDLTMAYYGNLLIDMSAISISQGMLCLFPSRDAVKRCVDVWTKSGVLQKIMCKKKVYMQETKARLTEIDTKAYQLKCKQGDGGLFLAVVREYDAYNFHGLYGSIVMYIGFPFWKEASRLSMAQGLHWRARYGVELDSALRFEVTRCATDSLGTHLMGSFPNNTFVLFADFCYGKQVNRHCLPRWLLRFMDNDSILNDSYHFLELLNTWVMNNEHRRLQDSINLQIASHPRLRYVKFWVEEEED</sequence>
<evidence type="ECO:0000313" key="2">
    <source>
        <dbReference type="RefSeq" id="XP_027071600.2"/>
    </source>
</evidence>
<protein>
    <submittedName>
        <fullName evidence="2">Uncharacterized protein</fullName>
    </submittedName>
</protein>
<accession>A0A6P6T0I9</accession>
<dbReference type="GO" id="GO:0006366">
    <property type="term" value="P:transcription by RNA polymerase II"/>
    <property type="evidence" value="ECO:0007669"/>
    <property type="project" value="TreeGrafter"/>
</dbReference>
<dbReference type="PANTHER" id="PTHR11472">
    <property type="entry name" value="DNA REPAIR DEAD HELICASE RAD3/XP-D SUBFAMILY MEMBER"/>
    <property type="match status" value="1"/>
</dbReference>
<dbReference type="GO" id="GO:0005634">
    <property type="term" value="C:nucleus"/>
    <property type="evidence" value="ECO:0007669"/>
    <property type="project" value="TreeGrafter"/>
</dbReference>
<dbReference type="GeneID" id="113696373"/>
<dbReference type="InterPro" id="IPR045028">
    <property type="entry name" value="DinG/Rad3-like"/>
</dbReference>
<reference evidence="2" key="2">
    <citation type="submission" date="2025-08" db="UniProtKB">
        <authorList>
            <consortium name="RefSeq"/>
        </authorList>
    </citation>
    <scope>IDENTIFICATION</scope>
    <source>
        <tissue evidence="2">Leaves</tissue>
    </source>
</reference>
<dbReference type="RefSeq" id="XP_027071600.2">
    <property type="nucleotide sequence ID" value="XM_027215799.2"/>
</dbReference>
<dbReference type="Gene3D" id="3.40.50.300">
    <property type="entry name" value="P-loop containing nucleotide triphosphate hydrolases"/>
    <property type="match status" value="1"/>
</dbReference>
<dbReference type="PANTHER" id="PTHR11472:SF1">
    <property type="entry name" value="GENERAL TRANSCRIPTION AND DNA REPAIR FACTOR IIH HELICASE SUBUNIT XPD"/>
    <property type="match status" value="1"/>
</dbReference>
<reference evidence="1" key="1">
    <citation type="journal article" date="2025" name="Foods">
        <title>Unveiling the Microbial Signatures of Arabica Coffee Cherries: Insights into Ripeness Specific Diversity, Functional Traits, and Implications for Quality and Safety.</title>
        <authorList>
            <consortium name="RefSeq"/>
            <person name="Tenea G.N."/>
            <person name="Cifuentes V."/>
            <person name="Reyes P."/>
            <person name="Cevallos-Vallejos M."/>
        </authorList>
    </citation>
    <scope>NUCLEOTIDE SEQUENCE [LARGE SCALE GENOMIC DNA]</scope>
</reference>